<dbReference type="GO" id="GO:0016491">
    <property type="term" value="F:oxidoreductase activity"/>
    <property type="evidence" value="ECO:0007669"/>
    <property type="project" value="InterPro"/>
</dbReference>
<dbReference type="eggNOG" id="COG2761">
    <property type="taxonomic scope" value="Bacteria"/>
</dbReference>
<dbReference type="OrthoDB" id="9799122at2"/>
<dbReference type="HOGENOM" id="CLU_069253_0_2_11"/>
<sequence>MRARGFSSGLSCYVHSLLSQGGTLVHIDVWAELSCPWCYLGIRHLRRALAEFPHATQVEVCLHAFLLEAELDHALDVPRKVHRIEDLGESLDEVLAEDARLEKLGRAEGIVFDFDHAIVAPTTSAHRAVAAATDFDLVNDTSCGADTSALKLAEAIGRAYFEMALDISDPDVLIGCAQDIGMPAEYVVEALASSEYASRVFSDFQIGIQMGIGCLPTYLFDRRFVVEDHQTVTALSNILATAYENSGKDL</sequence>
<evidence type="ECO:0000313" key="3">
    <source>
        <dbReference type="Proteomes" id="UP000013015"/>
    </source>
</evidence>
<dbReference type="PANTHER" id="PTHR13887:SF41">
    <property type="entry name" value="THIOREDOXIN SUPERFAMILY PROTEIN"/>
    <property type="match status" value="1"/>
</dbReference>
<dbReference type="Proteomes" id="UP000013015">
    <property type="component" value="Unassembled WGS sequence"/>
</dbReference>
<dbReference type="PATRIC" id="fig|888050.3.peg.1295"/>
<dbReference type="InterPro" id="IPR001853">
    <property type="entry name" value="DSBA-like_thioredoxin_dom"/>
</dbReference>
<dbReference type="PANTHER" id="PTHR13887">
    <property type="entry name" value="GLUTATHIONE S-TRANSFERASE KAPPA"/>
    <property type="match status" value="1"/>
</dbReference>
<evidence type="ECO:0000259" key="1">
    <source>
        <dbReference type="Pfam" id="PF01323"/>
    </source>
</evidence>
<feature type="domain" description="DSBA-like thioredoxin" evidence="1">
    <location>
        <begin position="27"/>
        <end position="233"/>
    </location>
</feature>
<name>N6X286_9ACTO</name>
<dbReference type="EMBL" id="AQHZ01000023">
    <property type="protein sequence ID" value="ENO17866.1"/>
    <property type="molecule type" value="Genomic_DNA"/>
</dbReference>
<keyword evidence="3" id="KW-1185">Reference proteome</keyword>
<dbReference type="Pfam" id="PF01323">
    <property type="entry name" value="DSBA"/>
    <property type="match status" value="1"/>
</dbReference>
<protein>
    <recommendedName>
        <fullName evidence="1">DSBA-like thioredoxin domain-containing protein</fullName>
    </recommendedName>
</protein>
<comment type="caution">
    <text evidence="2">The sequence shown here is derived from an EMBL/GenBank/DDBJ whole genome shotgun (WGS) entry which is preliminary data.</text>
</comment>
<gene>
    <name evidence="2" type="ORF">HMPREF9004_1357</name>
</gene>
<dbReference type="InterPro" id="IPR036249">
    <property type="entry name" value="Thioredoxin-like_sf"/>
</dbReference>
<reference evidence="2 3" key="1">
    <citation type="submission" date="2013-03" db="EMBL/GenBank/DDBJ databases">
        <title>Reference genome for the Human Microbiome Project.</title>
        <authorList>
            <person name="Aqrawi P."/>
            <person name="Ayvaz T."/>
            <person name="Bess C."/>
            <person name="Blankenburg K."/>
            <person name="Coyle M."/>
            <person name="Deng J."/>
            <person name="Forbes L."/>
            <person name="Fowler G."/>
            <person name="Francisco L."/>
            <person name="Fu Q."/>
            <person name="Gibbs R."/>
            <person name="Gross S."/>
            <person name="Gubbala S."/>
            <person name="Hale W."/>
            <person name="Hemphill L."/>
            <person name="Highlander S."/>
            <person name="Hirani K."/>
            <person name="Jackson L."/>
            <person name="Jakkamsetti A."/>
            <person name="Javaid M."/>
            <person name="Jayaseelan J.C."/>
            <person name="Jiang H."/>
            <person name="Joshi V."/>
            <person name="Korchina V."/>
            <person name="Kovar C."/>
            <person name="Lara F."/>
            <person name="Lee S."/>
            <person name="Liu Y."/>
            <person name="Mata R."/>
            <person name="Mathew T."/>
            <person name="Munidasa M."/>
            <person name="Muzny D."/>
            <person name="Nazareth L."/>
            <person name="Ngo R."/>
            <person name="Nguyen L."/>
            <person name="Nguyen N."/>
            <person name="Okwuonu G."/>
            <person name="Ongeri F."/>
            <person name="Palculict T."/>
            <person name="Patil S."/>
            <person name="Petrosino J."/>
            <person name="Pham C."/>
            <person name="Pham P."/>
            <person name="Pu L.-L."/>
            <person name="Qin X."/>
            <person name="Qu J."/>
            <person name="Reid J."/>
            <person name="Ross M."/>
            <person name="Ruth R."/>
            <person name="Saada N."/>
            <person name="San Lucas F."/>
            <person name="Santibanez J."/>
            <person name="Shang Y."/>
            <person name="Simmons D."/>
            <person name="Song X.-Z."/>
            <person name="Tang L.-Y."/>
            <person name="Thornton R."/>
            <person name="Warren J."/>
            <person name="Weissenberger G."/>
            <person name="Wilczek-Boney K."/>
            <person name="Worley K."/>
            <person name="Youmans B."/>
            <person name="Zhang J."/>
            <person name="Zhang L."/>
            <person name="Zhao Z."/>
            <person name="Zhou C."/>
            <person name="Zhu D."/>
            <person name="Zhu Y."/>
        </authorList>
    </citation>
    <scope>NUCLEOTIDE SEQUENCE [LARGE SCALE GENOMIC DNA]</scope>
    <source>
        <strain evidence="2 3">F0333</strain>
    </source>
</reference>
<organism evidence="2 3">
    <name type="scientific">Schaalia cardiffensis F0333</name>
    <dbReference type="NCBI Taxonomy" id="888050"/>
    <lineage>
        <taxon>Bacteria</taxon>
        <taxon>Bacillati</taxon>
        <taxon>Actinomycetota</taxon>
        <taxon>Actinomycetes</taxon>
        <taxon>Actinomycetales</taxon>
        <taxon>Actinomycetaceae</taxon>
        <taxon>Schaalia</taxon>
    </lineage>
</organism>
<dbReference type="Gene3D" id="3.40.30.10">
    <property type="entry name" value="Glutaredoxin"/>
    <property type="match status" value="1"/>
</dbReference>
<accession>N6X286</accession>
<evidence type="ECO:0000313" key="2">
    <source>
        <dbReference type="EMBL" id="ENO17866.1"/>
    </source>
</evidence>
<dbReference type="AlphaFoldDB" id="N6X286"/>
<dbReference type="STRING" id="888050.HMPREF9004_1357"/>
<proteinExistence type="predicted"/>
<dbReference type="SUPFAM" id="SSF52833">
    <property type="entry name" value="Thioredoxin-like"/>
    <property type="match status" value="1"/>
</dbReference>